<evidence type="ECO:0000313" key="2">
    <source>
        <dbReference type="Proteomes" id="UP000663814"/>
    </source>
</evidence>
<name>A0ABS7XB70_9GAMM</name>
<organism evidence="1 2">
    <name type="scientific">Rheinheimera maricola</name>
    <dbReference type="NCBI Taxonomy" id="2793282"/>
    <lineage>
        <taxon>Bacteria</taxon>
        <taxon>Pseudomonadati</taxon>
        <taxon>Pseudomonadota</taxon>
        <taxon>Gammaproteobacteria</taxon>
        <taxon>Chromatiales</taxon>
        <taxon>Chromatiaceae</taxon>
        <taxon>Rheinheimera</taxon>
    </lineage>
</organism>
<dbReference type="InterPro" id="IPR036291">
    <property type="entry name" value="NAD(P)-bd_dom_sf"/>
</dbReference>
<keyword evidence="2" id="KW-1185">Reference proteome</keyword>
<comment type="caution">
    <text evidence="1">The sequence shown here is derived from an EMBL/GenBank/DDBJ whole genome shotgun (WGS) entry which is preliminary data.</text>
</comment>
<accession>A0ABS7XB70</accession>
<reference evidence="1 2" key="2">
    <citation type="submission" date="2021-08" db="EMBL/GenBank/DDBJ databases">
        <title>Rheinheimera aquimaris sp. nov., isolated from seawater of the East Sea in Korea.</title>
        <authorList>
            <person name="Kim K.H."/>
            <person name="Wenting R."/>
            <person name="Kim K.R."/>
            <person name="Jeon C.O."/>
        </authorList>
    </citation>
    <scope>NUCLEOTIDE SEQUENCE [LARGE SCALE GENOMIC DNA]</scope>
    <source>
        <strain evidence="1 2">MA-13</strain>
    </source>
</reference>
<dbReference type="Proteomes" id="UP000663814">
    <property type="component" value="Unassembled WGS sequence"/>
</dbReference>
<dbReference type="Gene3D" id="3.40.50.720">
    <property type="entry name" value="NAD(P)-binding Rossmann-like Domain"/>
    <property type="match status" value="1"/>
</dbReference>
<dbReference type="SUPFAM" id="SSF51735">
    <property type="entry name" value="NAD(P)-binding Rossmann-fold domains"/>
    <property type="match status" value="1"/>
</dbReference>
<sequence length="234" mass="25141">MSASVLVIGGGSGIGLALAHHYYALGATVSVISRQPAAGQQWYWYQDELQQHAITEQLLQQALQQQPDTIFICNGVLHDAQAAPEKTIRQFDTEVLLSRVTSNVAVPARYLQLLFNYLCKTPNIKLLVLSAKVGSITDNALGGWYSYRISKAALNMLVKNLSIEVSRLNKSAAIVSVHPGTTDTALSMPFQANLPQGQLQSAASTALRLAHVAAGLQPAASGCLLNWDGSILPY</sequence>
<dbReference type="PANTHER" id="PTHR45458:SF1">
    <property type="entry name" value="SHORT CHAIN DEHYDROGENASE"/>
    <property type="match status" value="1"/>
</dbReference>
<dbReference type="RefSeq" id="WP_205311023.1">
    <property type="nucleotide sequence ID" value="NZ_JAERPS020000003.1"/>
</dbReference>
<reference evidence="1 2" key="1">
    <citation type="submission" date="2020-12" db="EMBL/GenBank/DDBJ databases">
        <authorList>
            <person name="Ruan W."/>
            <person name="Khan S.A."/>
            <person name="Jeon C.O."/>
        </authorList>
    </citation>
    <scope>NUCLEOTIDE SEQUENCE [LARGE SCALE GENOMIC DNA]</scope>
    <source>
        <strain evidence="1 2">MA-13</strain>
    </source>
</reference>
<dbReference type="PRINTS" id="PR00081">
    <property type="entry name" value="GDHRDH"/>
</dbReference>
<protein>
    <submittedName>
        <fullName evidence="1">SDR family NAD(P)-dependent oxidoreductase</fullName>
    </submittedName>
</protein>
<proteinExistence type="predicted"/>
<dbReference type="Pfam" id="PF00106">
    <property type="entry name" value="adh_short"/>
    <property type="match status" value="1"/>
</dbReference>
<evidence type="ECO:0000313" key="1">
    <source>
        <dbReference type="EMBL" id="MBZ9611968.1"/>
    </source>
</evidence>
<dbReference type="InterPro" id="IPR052184">
    <property type="entry name" value="SDR_enzymes"/>
</dbReference>
<dbReference type="EMBL" id="JAERPS020000003">
    <property type="protein sequence ID" value="MBZ9611968.1"/>
    <property type="molecule type" value="Genomic_DNA"/>
</dbReference>
<gene>
    <name evidence="1" type="ORF">I4W93_010205</name>
</gene>
<dbReference type="PANTHER" id="PTHR45458">
    <property type="entry name" value="SHORT-CHAIN DEHYDROGENASE/REDUCTASE SDR"/>
    <property type="match status" value="1"/>
</dbReference>
<dbReference type="InterPro" id="IPR002347">
    <property type="entry name" value="SDR_fam"/>
</dbReference>